<proteinExistence type="predicted"/>
<evidence type="ECO:0000256" key="2">
    <source>
        <dbReference type="ARBA" id="ARBA00023125"/>
    </source>
</evidence>
<dbReference type="InterPro" id="IPR009057">
    <property type="entry name" value="Homeodomain-like_sf"/>
</dbReference>
<organism evidence="5 6">
    <name type="scientific">Vibrio natriegens NBRC 15636 = ATCC 14048 = DSM 759</name>
    <dbReference type="NCBI Taxonomy" id="1219067"/>
    <lineage>
        <taxon>Bacteria</taxon>
        <taxon>Pseudomonadati</taxon>
        <taxon>Pseudomonadota</taxon>
        <taxon>Gammaproteobacteria</taxon>
        <taxon>Vibrionales</taxon>
        <taxon>Vibrionaceae</taxon>
        <taxon>Vibrio</taxon>
    </lineage>
</organism>
<dbReference type="GO" id="GO:0003700">
    <property type="term" value="F:DNA-binding transcription factor activity"/>
    <property type="evidence" value="ECO:0007669"/>
    <property type="project" value="InterPro"/>
</dbReference>
<feature type="domain" description="HTH araC/xylS-type" evidence="4">
    <location>
        <begin position="231"/>
        <end position="329"/>
    </location>
</feature>
<dbReference type="Pfam" id="PF12833">
    <property type="entry name" value="HTH_18"/>
    <property type="match status" value="1"/>
</dbReference>
<keyword evidence="6" id="KW-1185">Reference proteome</keyword>
<sequence>MYIVRSGAADKFDSLVSEHGQNPIEIMKQAGLSAAQFRDPDTYIANSRLAELLEVAALRCQEPMFGVLLAQRQSFNALGDLPMLVARAETVREALLRANDYLYLQSSGVKFSMTPQDDWMKLALTIDTYSEQVTTQLMQMSVMQMARFMANLLNIDMNSFTLYLTQFGSLENRNDNSAPLPKIRFGEKFNGIMLKASLLDTRNHQDEDALDRHFQEHLKYLQNRYPDNLSDQARDMIGRLLPTGECSVEQVARALDMHPRMLQIRLKERGKNYSRLLRQVRQSLAERRLNENIQSITDIALQLGYAETAVFSRHFRQWTGKSPSQWRKDHKLEKVKER</sequence>
<evidence type="ECO:0000256" key="1">
    <source>
        <dbReference type="ARBA" id="ARBA00023015"/>
    </source>
</evidence>
<keyword evidence="3" id="KW-0804">Transcription</keyword>
<reference evidence="5 6" key="1">
    <citation type="submission" date="2016-07" db="EMBL/GenBank/DDBJ databases">
        <title>Developing Vibrio natriegens as a novel, fast-growing host for biotechnology.</title>
        <authorList>
            <person name="Weinstock M.T."/>
            <person name="Hesek E.D."/>
            <person name="Wilson C.M."/>
            <person name="Gibson D.G."/>
        </authorList>
    </citation>
    <scope>NUCLEOTIDE SEQUENCE [LARGE SCALE GENOMIC DNA]</scope>
    <source>
        <strain evidence="5 6">ATCC 14048</strain>
    </source>
</reference>
<dbReference type="PANTHER" id="PTHR47894:SF4">
    <property type="entry name" value="HTH-TYPE TRANSCRIPTIONAL REGULATOR GADX"/>
    <property type="match status" value="1"/>
</dbReference>
<evidence type="ECO:0000313" key="5">
    <source>
        <dbReference type="EMBL" id="ANQ15293.1"/>
    </source>
</evidence>
<dbReference type="SUPFAM" id="SSF46689">
    <property type="entry name" value="Homeodomain-like"/>
    <property type="match status" value="1"/>
</dbReference>
<evidence type="ECO:0000259" key="4">
    <source>
        <dbReference type="PROSITE" id="PS01124"/>
    </source>
</evidence>
<dbReference type="RefSeq" id="WP_020334102.1">
    <property type="nucleotide sequence ID" value="NZ_ATFJ01000017.1"/>
</dbReference>
<dbReference type="InterPro" id="IPR032687">
    <property type="entry name" value="AraC-type_N"/>
</dbReference>
<accession>A0AAN1CYJ6</accession>
<dbReference type="PANTHER" id="PTHR47894">
    <property type="entry name" value="HTH-TYPE TRANSCRIPTIONAL REGULATOR GADX"/>
    <property type="match status" value="1"/>
</dbReference>
<keyword evidence="1" id="KW-0805">Transcription regulation</keyword>
<dbReference type="GO" id="GO:0000976">
    <property type="term" value="F:transcription cis-regulatory region binding"/>
    <property type="evidence" value="ECO:0007669"/>
    <property type="project" value="TreeGrafter"/>
</dbReference>
<dbReference type="InterPro" id="IPR020449">
    <property type="entry name" value="Tscrpt_reg_AraC-type_HTH"/>
</dbReference>
<evidence type="ECO:0000256" key="3">
    <source>
        <dbReference type="ARBA" id="ARBA00023163"/>
    </source>
</evidence>
<dbReference type="SMART" id="SM00342">
    <property type="entry name" value="HTH_ARAC"/>
    <property type="match status" value="1"/>
</dbReference>
<dbReference type="Proteomes" id="UP000092741">
    <property type="component" value="Chromosome 2"/>
</dbReference>
<evidence type="ECO:0000313" key="6">
    <source>
        <dbReference type="Proteomes" id="UP000092741"/>
    </source>
</evidence>
<gene>
    <name evidence="5" type="ORF">BA890_21540</name>
</gene>
<dbReference type="PROSITE" id="PS01124">
    <property type="entry name" value="HTH_ARAC_FAMILY_2"/>
    <property type="match status" value="1"/>
</dbReference>
<keyword evidence="2" id="KW-0238">DNA-binding</keyword>
<dbReference type="AlphaFoldDB" id="A0AAN1CYJ6"/>
<dbReference type="Pfam" id="PF12625">
    <property type="entry name" value="Arabinose_bd"/>
    <property type="match status" value="1"/>
</dbReference>
<dbReference type="PRINTS" id="PR00032">
    <property type="entry name" value="HTHARAC"/>
</dbReference>
<dbReference type="KEGG" id="vna:PN96_17695"/>
<dbReference type="InterPro" id="IPR018060">
    <property type="entry name" value="HTH_AraC"/>
</dbReference>
<dbReference type="GeneID" id="70914668"/>
<dbReference type="EMBL" id="CP016346">
    <property type="protein sequence ID" value="ANQ15293.1"/>
    <property type="molecule type" value="Genomic_DNA"/>
</dbReference>
<dbReference type="Gene3D" id="1.10.10.60">
    <property type="entry name" value="Homeodomain-like"/>
    <property type="match status" value="1"/>
</dbReference>
<dbReference type="GO" id="GO:0005829">
    <property type="term" value="C:cytosol"/>
    <property type="evidence" value="ECO:0007669"/>
    <property type="project" value="TreeGrafter"/>
</dbReference>
<protein>
    <submittedName>
        <fullName evidence="5">Transcriptional regulator</fullName>
    </submittedName>
</protein>
<name>A0AAN1CYJ6_VIBNA</name>